<dbReference type="SUPFAM" id="SSF51182">
    <property type="entry name" value="RmlC-like cupins"/>
    <property type="match status" value="1"/>
</dbReference>
<dbReference type="InterPro" id="IPR008579">
    <property type="entry name" value="UGlyAH_Cupin_dom"/>
</dbReference>
<dbReference type="PANTHER" id="PTHR33271">
    <property type="entry name" value="OS04G0445200 PROTEIN"/>
    <property type="match status" value="1"/>
</dbReference>
<dbReference type="Pfam" id="PF05899">
    <property type="entry name" value="Cupin_3"/>
    <property type="match status" value="1"/>
</dbReference>
<organism evidence="2 3">
    <name type="scientific">Musa balbisiana</name>
    <name type="common">Banana</name>
    <dbReference type="NCBI Taxonomy" id="52838"/>
    <lineage>
        <taxon>Eukaryota</taxon>
        <taxon>Viridiplantae</taxon>
        <taxon>Streptophyta</taxon>
        <taxon>Embryophyta</taxon>
        <taxon>Tracheophyta</taxon>
        <taxon>Spermatophyta</taxon>
        <taxon>Magnoliopsida</taxon>
        <taxon>Liliopsida</taxon>
        <taxon>Zingiberales</taxon>
        <taxon>Musaceae</taxon>
        <taxon>Musa</taxon>
    </lineage>
</organism>
<name>A0A4S8ITG0_MUSBA</name>
<sequence length="135" mass="14739">MAPPMSGLGICLLQMLQPRKFSTDRLALLFYVTTSPATSSFMATSSTGDAPPQTDAANLTIVVERDPPKWRLLELGIRSWPKWGCSPGRYLLRFDAQETCCLLKGKVKPYNEGSSQCVEFGAGDLVVIPKGVRST</sequence>
<dbReference type="InterPro" id="IPR014710">
    <property type="entry name" value="RmlC-like_jellyroll"/>
</dbReference>
<accession>A0A4S8ITG0</accession>
<gene>
    <name evidence="2" type="ORF">C4D60_Mb06t37300</name>
</gene>
<feature type="domain" description="(S)-ureidoglycine aminohydrolase cupin" evidence="1">
    <location>
        <begin position="74"/>
        <end position="135"/>
    </location>
</feature>
<protein>
    <recommendedName>
        <fullName evidence="1">(S)-ureidoglycine aminohydrolase cupin domain-containing protein</fullName>
    </recommendedName>
</protein>
<dbReference type="AlphaFoldDB" id="A0A4S8ITG0"/>
<dbReference type="Gene3D" id="2.60.120.10">
    <property type="entry name" value="Jelly Rolls"/>
    <property type="match status" value="1"/>
</dbReference>
<dbReference type="Proteomes" id="UP000317650">
    <property type="component" value="Chromosome 6"/>
</dbReference>
<evidence type="ECO:0000313" key="3">
    <source>
        <dbReference type="Proteomes" id="UP000317650"/>
    </source>
</evidence>
<evidence type="ECO:0000313" key="2">
    <source>
        <dbReference type="EMBL" id="THU52030.1"/>
    </source>
</evidence>
<reference evidence="2 3" key="1">
    <citation type="journal article" date="2019" name="Nat. Plants">
        <title>Genome sequencing of Musa balbisiana reveals subgenome evolution and function divergence in polyploid bananas.</title>
        <authorList>
            <person name="Yao X."/>
        </authorList>
    </citation>
    <scope>NUCLEOTIDE SEQUENCE [LARGE SCALE GENOMIC DNA]</scope>
    <source>
        <strain evidence="3">cv. DH-PKW</strain>
        <tissue evidence="2">Leaves</tissue>
    </source>
</reference>
<dbReference type="EMBL" id="PYDT01000009">
    <property type="protein sequence ID" value="THU52030.1"/>
    <property type="molecule type" value="Genomic_DNA"/>
</dbReference>
<proteinExistence type="predicted"/>
<dbReference type="PANTHER" id="PTHR33271:SF35">
    <property type="entry name" value="OS02G0620400 PROTEIN"/>
    <property type="match status" value="1"/>
</dbReference>
<comment type="caution">
    <text evidence="2">The sequence shown here is derived from an EMBL/GenBank/DDBJ whole genome shotgun (WGS) entry which is preliminary data.</text>
</comment>
<evidence type="ECO:0000259" key="1">
    <source>
        <dbReference type="Pfam" id="PF05899"/>
    </source>
</evidence>
<dbReference type="InterPro" id="IPR011051">
    <property type="entry name" value="RmlC_Cupin_sf"/>
</dbReference>
<keyword evidence="3" id="KW-1185">Reference proteome</keyword>